<dbReference type="Proteomes" id="UP000235672">
    <property type="component" value="Unassembled WGS sequence"/>
</dbReference>
<dbReference type="InterPro" id="IPR029032">
    <property type="entry name" value="AhpD-like"/>
</dbReference>
<sequence>MAEFQEPTKEGSIALFEAIQKKFPSKALGGDKWYLVTLSALVGVEPEHAAHLYTYLISKPEFSTPESRQALVRRLREVLVKNVSVQGVCKPLESLFSIAKIERPEDKDYSFSRENWQTGPETLERGEKWLKTIYAGNLSTSTDPFKAHKDFDFISLQITYGFYLSDHSILGPLDTELVTLSGIMIQNLPLETAWHLRGTRRVGVSIQDVELVQQCVEMVAKYGGARLHRIPRVADIEHEV</sequence>
<dbReference type="STRING" id="1745343.A0A2J6PMW4"/>
<name>A0A2J6PMW4_9HELO</name>
<dbReference type="Gene3D" id="1.20.1290.10">
    <property type="entry name" value="AhpD-like"/>
    <property type="match status" value="1"/>
</dbReference>
<gene>
    <name evidence="1" type="ORF">NA56DRAFT_582176</name>
</gene>
<reference evidence="1 2" key="1">
    <citation type="submission" date="2016-05" db="EMBL/GenBank/DDBJ databases">
        <title>A degradative enzymes factory behind the ericoid mycorrhizal symbiosis.</title>
        <authorList>
            <consortium name="DOE Joint Genome Institute"/>
            <person name="Martino E."/>
            <person name="Morin E."/>
            <person name="Grelet G."/>
            <person name="Kuo A."/>
            <person name="Kohler A."/>
            <person name="Daghino S."/>
            <person name="Barry K."/>
            <person name="Choi C."/>
            <person name="Cichocki N."/>
            <person name="Clum A."/>
            <person name="Copeland A."/>
            <person name="Hainaut M."/>
            <person name="Haridas S."/>
            <person name="Labutti K."/>
            <person name="Lindquist E."/>
            <person name="Lipzen A."/>
            <person name="Khouja H.-R."/>
            <person name="Murat C."/>
            <person name="Ohm R."/>
            <person name="Olson A."/>
            <person name="Spatafora J."/>
            <person name="Veneault-Fourrey C."/>
            <person name="Henrissat B."/>
            <person name="Grigoriev I."/>
            <person name="Martin F."/>
            <person name="Perotto S."/>
        </authorList>
    </citation>
    <scope>NUCLEOTIDE SEQUENCE [LARGE SCALE GENOMIC DNA]</scope>
    <source>
        <strain evidence="1 2">UAMH 7357</strain>
    </source>
</reference>
<dbReference type="OrthoDB" id="5537330at2759"/>
<dbReference type="PANTHER" id="PTHR28180">
    <property type="entry name" value="CONSERVED MITOCHONDRIAL PROTEIN-RELATED"/>
    <property type="match status" value="1"/>
</dbReference>
<dbReference type="AlphaFoldDB" id="A0A2J6PMW4"/>
<protein>
    <recommendedName>
        <fullName evidence="3">Carboxymuconolactone decarboxylase-like domain-containing protein</fullName>
    </recommendedName>
</protein>
<dbReference type="InterPro" id="IPR052999">
    <property type="entry name" value="PTS1_Protein"/>
</dbReference>
<proteinExistence type="predicted"/>
<evidence type="ECO:0008006" key="3">
    <source>
        <dbReference type="Google" id="ProtNLM"/>
    </source>
</evidence>
<organism evidence="1 2">
    <name type="scientific">Hyaloscypha hepaticicola</name>
    <dbReference type="NCBI Taxonomy" id="2082293"/>
    <lineage>
        <taxon>Eukaryota</taxon>
        <taxon>Fungi</taxon>
        <taxon>Dikarya</taxon>
        <taxon>Ascomycota</taxon>
        <taxon>Pezizomycotina</taxon>
        <taxon>Leotiomycetes</taxon>
        <taxon>Helotiales</taxon>
        <taxon>Hyaloscyphaceae</taxon>
        <taxon>Hyaloscypha</taxon>
    </lineage>
</organism>
<evidence type="ECO:0000313" key="1">
    <source>
        <dbReference type="EMBL" id="PMD15364.1"/>
    </source>
</evidence>
<dbReference type="EMBL" id="KZ613514">
    <property type="protein sequence ID" value="PMD15364.1"/>
    <property type="molecule type" value="Genomic_DNA"/>
</dbReference>
<keyword evidence="2" id="KW-1185">Reference proteome</keyword>
<dbReference type="PANTHER" id="PTHR28180:SF5">
    <property type="entry name" value="DNA POLYMERASE ALPHA SUBUNIT B"/>
    <property type="match status" value="1"/>
</dbReference>
<dbReference type="SUPFAM" id="SSF69118">
    <property type="entry name" value="AhpD-like"/>
    <property type="match status" value="1"/>
</dbReference>
<accession>A0A2J6PMW4</accession>
<evidence type="ECO:0000313" key="2">
    <source>
        <dbReference type="Proteomes" id="UP000235672"/>
    </source>
</evidence>